<reference evidence="9 10" key="1">
    <citation type="submission" date="2021-05" db="EMBL/GenBank/DDBJ databases">
        <title>Description of Cellulomonas sp. DKR-3 sp. nov.</title>
        <authorList>
            <person name="Dahal R.H."/>
            <person name="Chaudhary D.K."/>
        </authorList>
    </citation>
    <scope>NUCLEOTIDE SEQUENCE [LARGE SCALE GENOMIC DNA]</scope>
    <source>
        <strain evidence="9 10">DKR-3</strain>
    </source>
</reference>
<dbReference type="InterPro" id="IPR005111">
    <property type="entry name" value="MoeA_C_domain_IV"/>
</dbReference>
<dbReference type="EMBL" id="JAHBOH010000001">
    <property type="protein sequence ID" value="MBT0992938.1"/>
    <property type="molecule type" value="Genomic_DNA"/>
</dbReference>
<dbReference type="Pfam" id="PF00994">
    <property type="entry name" value="MoCF_biosynth"/>
    <property type="match status" value="1"/>
</dbReference>
<sequence length="411" mass="41956">MRSVQDHLAAVLAAVGPVAPLDVALHDAVGCVLAADLVAPRDLPASAVAARDGYALAAHDTAGADDEQELTLPVAHDVRPGAPSRLRLAPGQSVRVASGAPLPVGADAVVALEETDRGSVRFALQRAAVAGQHVRAVGSDAHAGEAVLTAGTRLGARQIALAAALGFGRLHVHPTPRVVLLSVGDELAEPGSSRAQDGAVFEADGHALDAAVRDAGATPVRVGILPDDRGSLREALEDQLVRADLVVITGGLSELAGDTVKDVLATLGTVRLDHVAMTPGFRHGFGTVGSELGEDRSVPIFALQGDPVAAQVSFEVFVRPALRAMAGHTELYRPSVAAHASHGWTSPAGLRQFVPATVLGTPDEGYRVTVLGDPAAPTISALAHANALAVVGEQDTTVRAGQVVHCLVLEG</sequence>
<evidence type="ECO:0000256" key="6">
    <source>
        <dbReference type="ARBA" id="ARBA00047317"/>
    </source>
</evidence>
<dbReference type="NCBIfam" id="NF045515">
    <property type="entry name" value="Glp_gephyrin"/>
    <property type="match status" value="1"/>
</dbReference>
<evidence type="ECO:0000256" key="3">
    <source>
        <dbReference type="ARBA" id="ARBA00010763"/>
    </source>
</evidence>
<dbReference type="PANTHER" id="PTHR10192:SF5">
    <property type="entry name" value="GEPHYRIN"/>
    <property type="match status" value="1"/>
</dbReference>
<evidence type="ECO:0000313" key="10">
    <source>
        <dbReference type="Proteomes" id="UP000722125"/>
    </source>
</evidence>
<dbReference type="Gene3D" id="3.40.980.10">
    <property type="entry name" value="MoaB/Mog-like domain"/>
    <property type="match status" value="1"/>
</dbReference>
<comment type="caution">
    <text evidence="9">The sequence shown here is derived from an EMBL/GenBank/DDBJ whole genome shotgun (WGS) entry which is preliminary data.</text>
</comment>
<dbReference type="Proteomes" id="UP000722125">
    <property type="component" value="Unassembled WGS sequence"/>
</dbReference>
<dbReference type="CDD" id="cd00887">
    <property type="entry name" value="MoeA"/>
    <property type="match status" value="1"/>
</dbReference>
<gene>
    <name evidence="9" type="ORF">KIN34_01360</name>
</gene>
<organism evidence="9 10">
    <name type="scientific">Cellulomonas fulva</name>
    <dbReference type="NCBI Taxonomy" id="2835530"/>
    <lineage>
        <taxon>Bacteria</taxon>
        <taxon>Bacillati</taxon>
        <taxon>Actinomycetota</taxon>
        <taxon>Actinomycetes</taxon>
        <taxon>Micrococcales</taxon>
        <taxon>Cellulomonadaceae</taxon>
        <taxon>Cellulomonas</taxon>
    </lineage>
</organism>
<dbReference type="Pfam" id="PF03453">
    <property type="entry name" value="MoeA_N"/>
    <property type="match status" value="1"/>
</dbReference>
<dbReference type="InterPro" id="IPR001453">
    <property type="entry name" value="MoaB/Mog_dom"/>
</dbReference>
<keyword evidence="7" id="KW-0808">Transferase</keyword>
<dbReference type="PANTHER" id="PTHR10192">
    <property type="entry name" value="MOLYBDOPTERIN BIOSYNTHESIS PROTEIN"/>
    <property type="match status" value="1"/>
</dbReference>
<protein>
    <recommendedName>
        <fullName evidence="7">Molybdopterin molybdenumtransferase</fullName>
        <ecNumber evidence="7">2.10.1.1</ecNumber>
    </recommendedName>
</protein>
<keyword evidence="4 7" id="KW-0500">Molybdenum</keyword>
<dbReference type="RefSeq" id="WP_214345924.1">
    <property type="nucleotide sequence ID" value="NZ_JAHBOH010000001.1"/>
</dbReference>
<evidence type="ECO:0000256" key="1">
    <source>
        <dbReference type="ARBA" id="ARBA00002901"/>
    </source>
</evidence>
<dbReference type="InterPro" id="IPR005110">
    <property type="entry name" value="MoeA_linker/N"/>
</dbReference>
<dbReference type="EC" id="2.10.1.1" evidence="7"/>
<evidence type="ECO:0000256" key="4">
    <source>
        <dbReference type="ARBA" id="ARBA00022505"/>
    </source>
</evidence>
<proteinExistence type="inferred from homology"/>
<comment type="pathway">
    <text evidence="2 7">Cofactor biosynthesis; molybdopterin biosynthesis.</text>
</comment>
<dbReference type="InterPro" id="IPR038987">
    <property type="entry name" value="MoeA-like"/>
</dbReference>
<comment type="catalytic activity">
    <reaction evidence="6">
        <text>adenylyl-molybdopterin + molybdate = Mo-molybdopterin + AMP + H(+)</text>
        <dbReference type="Rhea" id="RHEA:35047"/>
        <dbReference type="ChEBI" id="CHEBI:15378"/>
        <dbReference type="ChEBI" id="CHEBI:36264"/>
        <dbReference type="ChEBI" id="CHEBI:62727"/>
        <dbReference type="ChEBI" id="CHEBI:71302"/>
        <dbReference type="ChEBI" id="CHEBI:456215"/>
        <dbReference type="EC" id="2.10.1.1"/>
    </reaction>
</comment>
<dbReference type="SUPFAM" id="SSF53218">
    <property type="entry name" value="Molybdenum cofactor biosynthesis proteins"/>
    <property type="match status" value="1"/>
</dbReference>
<dbReference type="SMART" id="SM00852">
    <property type="entry name" value="MoCF_biosynth"/>
    <property type="match status" value="1"/>
</dbReference>
<dbReference type="SUPFAM" id="SSF63882">
    <property type="entry name" value="MoeA N-terminal region -like"/>
    <property type="match status" value="1"/>
</dbReference>
<dbReference type="Pfam" id="PF03454">
    <property type="entry name" value="MoeA_C"/>
    <property type="match status" value="1"/>
</dbReference>
<evidence type="ECO:0000256" key="7">
    <source>
        <dbReference type="RuleBase" id="RU365090"/>
    </source>
</evidence>
<evidence type="ECO:0000256" key="2">
    <source>
        <dbReference type="ARBA" id="ARBA00005046"/>
    </source>
</evidence>
<name>A0ABS5TV09_9CELL</name>
<comment type="function">
    <text evidence="1 7">Catalyzes the insertion of molybdate into adenylated molybdopterin with the concomitant release of AMP.</text>
</comment>
<comment type="cofactor">
    <cofactor evidence="7">
        <name>Mg(2+)</name>
        <dbReference type="ChEBI" id="CHEBI:18420"/>
    </cofactor>
</comment>
<dbReference type="SUPFAM" id="SSF63867">
    <property type="entry name" value="MoeA C-terminal domain-like"/>
    <property type="match status" value="1"/>
</dbReference>
<keyword evidence="7" id="KW-0479">Metal-binding</keyword>
<keyword evidence="7" id="KW-0460">Magnesium</keyword>
<evidence type="ECO:0000313" key="9">
    <source>
        <dbReference type="EMBL" id="MBT0992938.1"/>
    </source>
</evidence>
<dbReference type="InterPro" id="IPR036425">
    <property type="entry name" value="MoaB/Mog-like_dom_sf"/>
</dbReference>
<keyword evidence="5 7" id="KW-0501">Molybdenum cofactor biosynthesis</keyword>
<dbReference type="InterPro" id="IPR036688">
    <property type="entry name" value="MoeA_C_domain_IV_sf"/>
</dbReference>
<dbReference type="Gene3D" id="3.90.105.10">
    <property type="entry name" value="Molybdopterin biosynthesis moea protein, domain 2"/>
    <property type="match status" value="1"/>
</dbReference>
<accession>A0ABS5TV09</accession>
<dbReference type="InterPro" id="IPR036135">
    <property type="entry name" value="MoeA_linker/N_sf"/>
</dbReference>
<feature type="domain" description="MoaB/Mog" evidence="8">
    <location>
        <begin position="179"/>
        <end position="324"/>
    </location>
</feature>
<comment type="similarity">
    <text evidence="3 7">Belongs to the MoeA family.</text>
</comment>
<evidence type="ECO:0000256" key="5">
    <source>
        <dbReference type="ARBA" id="ARBA00023150"/>
    </source>
</evidence>
<dbReference type="Gene3D" id="2.170.190.11">
    <property type="entry name" value="Molybdopterin biosynthesis moea protein, domain 3"/>
    <property type="match status" value="1"/>
</dbReference>
<keyword evidence="10" id="KW-1185">Reference proteome</keyword>
<dbReference type="Gene3D" id="2.40.340.10">
    <property type="entry name" value="MoeA, C-terminal, domain IV"/>
    <property type="match status" value="1"/>
</dbReference>
<evidence type="ECO:0000259" key="8">
    <source>
        <dbReference type="SMART" id="SM00852"/>
    </source>
</evidence>